<name>A0ABW1EDI5_9BACT</name>
<dbReference type="Gene3D" id="3.40.50.150">
    <property type="entry name" value="Vaccinia Virus protein VP39"/>
    <property type="match status" value="1"/>
</dbReference>
<dbReference type="CDD" id="cd02440">
    <property type="entry name" value="AdoMet_MTases"/>
    <property type="match status" value="1"/>
</dbReference>
<dbReference type="Pfam" id="PF13489">
    <property type="entry name" value="Methyltransf_23"/>
    <property type="match status" value="1"/>
</dbReference>
<accession>A0ABW1EDI5</accession>
<dbReference type="EMBL" id="JBHSPH010000002">
    <property type="protein sequence ID" value="MFC5862372.1"/>
    <property type="molecule type" value="Genomic_DNA"/>
</dbReference>
<gene>
    <name evidence="1" type="ORF">ACFPT7_08740</name>
</gene>
<dbReference type="SUPFAM" id="SSF53335">
    <property type="entry name" value="S-adenosyl-L-methionine-dependent methyltransferases"/>
    <property type="match status" value="1"/>
</dbReference>
<dbReference type="InterPro" id="IPR029063">
    <property type="entry name" value="SAM-dependent_MTases_sf"/>
</dbReference>
<comment type="caution">
    <text evidence="1">The sequence shown here is derived from an EMBL/GenBank/DDBJ whole genome shotgun (WGS) entry which is preliminary data.</text>
</comment>
<evidence type="ECO:0000313" key="1">
    <source>
        <dbReference type="EMBL" id="MFC5862372.1"/>
    </source>
</evidence>
<proteinExistence type="predicted"/>
<dbReference type="Proteomes" id="UP001596091">
    <property type="component" value="Unassembled WGS sequence"/>
</dbReference>
<keyword evidence="1" id="KW-0489">Methyltransferase</keyword>
<organism evidence="1 2">
    <name type="scientific">Acidicapsa dinghuensis</name>
    <dbReference type="NCBI Taxonomy" id="2218256"/>
    <lineage>
        <taxon>Bacteria</taxon>
        <taxon>Pseudomonadati</taxon>
        <taxon>Acidobacteriota</taxon>
        <taxon>Terriglobia</taxon>
        <taxon>Terriglobales</taxon>
        <taxon>Acidobacteriaceae</taxon>
        <taxon>Acidicapsa</taxon>
    </lineage>
</organism>
<keyword evidence="2" id="KW-1185">Reference proteome</keyword>
<reference evidence="2" key="1">
    <citation type="journal article" date="2019" name="Int. J. Syst. Evol. Microbiol.">
        <title>The Global Catalogue of Microorganisms (GCM) 10K type strain sequencing project: providing services to taxonomists for standard genome sequencing and annotation.</title>
        <authorList>
            <consortium name="The Broad Institute Genomics Platform"/>
            <consortium name="The Broad Institute Genome Sequencing Center for Infectious Disease"/>
            <person name="Wu L."/>
            <person name="Ma J."/>
        </authorList>
    </citation>
    <scope>NUCLEOTIDE SEQUENCE [LARGE SCALE GENOMIC DNA]</scope>
    <source>
        <strain evidence="2">JCM 4087</strain>
    </source>
</reference>
<evidence type="ECO:0000313" key="2">
    <source>
        <dbReference type="Proteomes" id="UP001596091"/>
    </source>
</evidence>
<dbReference type="GO" id="GO:0032259">
    <property type="term" value="P:methylation"/>
    <property type="evidence" value="ECO:0007669"/>
    <property type="project" value="UniProtKB-KW"/>
</dbReference>
<dbReference type="RefSeq" id="WP_263335523.1">
    <property type="nucleotide sequence ID" value="NZ_JAGSYH010000003.1"/>
</dbReference>
<protein>
    <submittedName>
        <fullName evidence="1">Class I SAM-dependent DNA methyltransferase</fullName>
    </submittedName>
</protein>
<sequence>MRPSAEAFDSIAPVFDDRFGQWLSVAAQRRMVRTALLQEFPAGGRIIELGGGTGEDALFLAQQGFRPFLTDPSPTMISLASAKLAPFHAQAEVVAAEEYDDFASRHVAANGTLFDGAFSNFAPLNCVANLQPVASGLAKLLKPGAPAMLVVFGTFCPGEWITEVLRGRPGHALRRCRRDATPARIAGHNFHVVYHRRTDLMQAFAPWFVLEKRLGIGVALPPSAAEPWISGHPRLLRLMETIDRAVSRRMAIFGDHILYQFRRTSV</sequence>
<dbReference type="GO" id="GO:0008168">
    <property type="term" value="F:methyltransferase activity"/>
    <property type="evidence" value="ECO:0007669"/>
    <property type="project" value="UniProtKB-KW"/>
</dbReference>
<keyword evidence="1" id="KW-0808">Transferase</keyword>